<dbReference type="FunFam" id="3.30.70.270:FF:000001">
    <property type="entry name" value="Diguanylate cyclase domain protein"/>
    <property type="match status" value="1"/>
</dbReference>
<evidence type="ECO:0000259" key="8">
    <source>
        <dbReference type="PROSITE" id="PS50113"/>
    </source>
</evidence>
<organism evidence="11 12">
    <name type="scientific">Methylogaea oryzae</name>
    <dbReference type="NCBI Taxonomy" id="1295382"/>
    <lineage>
        <taxon>Bacteria</taxon>
        <taxon>Pseudomonadati</taxon>
        <taxon>Pseudomonadota</taxon>
        <taxon>Gammaproteobacteria</taxon>
        <taxon>Methylococcales</taxon>
        <taxon>Methylococcaceae</taxon>
        <taxon>Methylogaea</taxon>
    </lineage>
</organism>
<evidence type="ECO:0000313" key="12">
    <source>
        <dbReference type="Proteomes" id="UP000824988"/>
    </source>
</evidence>
<feature type="modified residue" description="4-aspartylphosphate" evidence="5">
    <location>
        <position position="54"/>
    </location>
</feature>
<dbReference type="CDD" id="cd00156">
    <property type="entry name" value="REC"/>
    <property type="match status" value="1"/>
</dbReference>
<comment type="catalytic activity">
    <reaction evidence="4">
        <text>3',3'-c-di-GMP + H2O = 5'-phosphoguanylyl(3'-&gt;5')guanosine + H(+)</text>
        <dbReference type="Rhea" id="RHEA:24902"/>
        <dbReference type="ChEBI" id="CHEBI:15377"/>
        <dbReference type="ChEBI" id="CHEBI:15378"/>
        <dbReference type="ChEBI" id="CHEBI:58754"/>
        <dbReference type="ChEBI" id="CHEBI:58805"/>
        <dbReference type="EC" id="3.1.4.52"/>
    </reaction>
    <physiologicalReaction direction="left-to-right" evidence="4">
        <dbReference type="Rhea" id="RHEA:24903"/>
    </physiologicalReaction>
</comment>
<dbReference type="CDD" id="cd00130">
    <property type="entry name" value="PAS"/>
    <property type="match status" value="1"/>
</dbReference>
<dbReference type="InterPro" id="IPR000700">
    <property type="entry name" value="PAS-assoc_C"/>
</dbReference>
<dbReference type="GO" id="GO:0071111">
    <property type="term" value="F:cyclic-guanylate-specific phosphodiesterase activity"/>
    <property type="evidence" value="ECO:0007669"/>
    <property type="project" value="UniProtKB-EC"/>
</dbReference>
<dbReference type="Pfam" id="PF13426">
    <property type="entry name" value="PAS_9"/>
    <property type="match status" value="1"/>
</dbReference>
<dbReference type="SMART" id="SM00052">
    <property type="entry name" value="EAL"/>
    <property type="match status" value="1"/>
</dbReference>
<dbReference type="RefSeq" id="WP_221047016.1">
    <property type="nucleotide sequence ID" value="NZ_AP019782.1"/>
</dbReference>
<dbReference type="SMART" id="SM00086">
    <property type="entry name" value="PAC"/>
    <property type="match status" value="1"/>
</dbReference>
<feature type="domain" description="EAL" evidence="9">
    <location>
        <begin position="427"/>
        <end position="681"/>
    </location>
</feature>
<sequence length="686" mass="76786">MKILLVEDNLPDAVLLRELLRSDWREPPELVHAIDMSDALRCVQREAFDVALLDLSLPDAFGDETFRRLNRQAPNLPIIALTGLDDETLATELAQAGAQDYLVKGHLDAGILHRAIRYAIERKRAEEKLRLAATVFESTLEAILITDANGAIISVNRAFCDITGYSESDVLGRNPNLLQSGRHRRGFFRKMRDALGRKGQWQGETWHRRKSGEIFPTWMNVSAVGYANGEVSHYVGVFTDITDLKHSEERLDYLAHHDTLTGLPNRLLFHERLREAALHARQNNRIIALMFLDLDRFKIVNDTLGHTVGDELLAAVAERLRNSVRASDTVARLGGDEFAVVVSDMTDGSDIAHRAQKIIDTLSSAFSVGGNEVFVTTSIGITLFPNDNGEWSKMVENADVAMYHAKQQGRNNYQFYTAEMNACAYDQLMLETSLRHALERDEFVLYYQPQIDMPSGDIVGVEALIRWNHPELGLVPPNDFIPLLEVTGLIVPVGEWVIRTACRQVRTWLDEGHPPLTMAVNLSARQFREQNLKSNIAAILAETNIPANLLELEITESIVMENVQETVEILRQFKDMGLKVAIDDFGTGASSLSYLKSFPVDTLKISHDFVLNLPADNDDAAIAKAVITLARNMSLGSVAEGVETSEQMDFLRLQQCERMQGYLFSKALPPEQMAALLEERRRAAAT</sequence>
<dbReference type="EC" id="3.1.4.52" evidence="2"/>
<dbReference type="NCBIfam" id="TIGR00229">
    <property type="entry name" value="sensory_box"/>
    <property type="match status" value="1"/>
</dbReference>
<dbReference type="AlphaFoldDB" id="A0A8D4VSE9"/>
<dbReference type="CDD" id="cd01948">
    <property type="entry name" value="EAL"/>
    <property type="match status" value="1"/>
</dbReference>
<dbReference type="PROSITE" id="PS50113">
    <property type="entry name" value="PAC"/>
    <property type="match status" value="1"/>
</dbReference>
<feature type="domain" description="Response regulatory" evidence="6">
    <location>
        <begin position="2"/>
        <end position="119"/>
    </location>
</feature>
<feature type="domain" description="GGDEF" evidence="10">
    <location>
        <begin position="285"/>
        <end position="418"/>
    </location>
</feature>
<feature type="domain" description="PAC" evidence="8">
    <location>
        <begin position="201"/>
        <end position="253"/>
    </location>
</feature>
<evidence type="ECO:0000313" key="11">
    <source>
        <dbReference type="EMBL" id="BBL71515.1"/>
    </source>
</evidence>
<evidence type="ECO:0000256" key="2">
    <source>
        <dbReference type="ARBA" id="ARBA00012282"/>
    </source>
</evidence>
<protein>
    <recommendedName>
        <fullName evidence="2">cyclic-guanylate-specific phosphodiesterase</fullName>
        <ecNumber evidence="2">3.1.4.52</ecNumber>
    </recommendedName>
</protein>
<evidence type="ECO:0000256" key="1">
    <source>
        <dbReference type="ARBA" id="ARBA00001946"/>
    </source>
</evidence>
<dbReference type="InterPro" id="IPR000160">
    <property type="entry name" value="GGDEF_dom"/>
</dbReference>
<accession>A0A8D4VSE9</accession>
<evidence type="ECO:0000256" key="3">
    <source>
        <dbReference type="ARBA" id="ARBA00022636"/>
    </source>
</evidence>
<dbReference type="PANTHER" id="PTHR44757:SF2">
    <property type="entry name" value="BIOFILM ARCHITECTURE MAINTENANCE PROTEIN MBAA"/>
    <property type="match status" value="1"/>
</dbReference>
<gene>
    <name evidence="11" type="ORF">MoryE10_21210</name>
</gene>
<reference evidence="11" key="1">
    <citation type="submission" date="2019-06" db="EMBL/GenBank/DDBJ databases">
        <title>Complete genome sequence of Methylogaea oryzae strain JCM16910.</title>
        <authorList>
            <person name="Asakawa S."/>
        </authorList>
    </citation>
    <scope>NUCLEOTIDE SEQUENCE</scope>
    <source>
        <strain evidence="11">E10</strain>
    </source>
</reference>
<dbReference type="PANTHER" id="PTHR44757">
    <property type="entry name" value="DIGUANYLATE CYCLASE DGCP"/>
    <property type="match status" value="1"/>
</dbReference>
<evidence type="ECO:0000259" key="6">
    <source>
        <dbReference type="PROSITE" id="PS50110"/>
    </source>
</evidence>
<evidence type="ECO:0000256" key="5">
    <source>
        <dbReference type="PROSITE-ProRule" id="PRU00169"/>
    </source>
</evidence>
<dbReference type="FunFam" id="3.20.20.450:FF:000001">
    <property type="entry name" value="Cyclic di-GMP phosphodiesterase yahA"/>
    <property type="match status" value="1"/>
</dbReference>
<dbReference type="Proteomes" id="UP000824988">
    <property type="component" value="Chromosome"/>
</dbReference>
<dbReference type="InterPro" id="IPR000014">
    <property type="entry name" value="PAS"/>
</dbReference>
<dbReference type="SMART" id="SM00448">
    <property type="entry name" value="REC"/>
    <property type="match status" value="1"/>
</dbReference>
<keyword evidence="5" id="KW-0597">Phosphoprotein</keyword>
<dbReference type="PROSITE" id="PS50887">
    <property type="entry name" value="GGDEF"/>
    <property type="match status" value="1"/>
</dbReference>
<dbReference type="PROSITE" id="PS50883">
    <property type="entry name" value="EAL"/>
    <property type="match status" value="1"/>
</dbReference>
<feature type="domain" description="PAS" evidence="7">
    <location>
        <begin position="128"/>
        <end position="174"/>
    </location>
</feature>
<keyword evidence="12" id="KW-1185">Reference proteome</keyword>
<evidence type="ECO:0000256" key="4">
    <source>
        <dbReference type="ARBA" id="ARBA00051114"/>
    </source>
</evidence>
<dbReference type="NCBIfam" id="TIGR00254">
    <property type="entry name" value="GGDEF"/>
    <property type="match status" value="1"/>
</dbReference>
<keyword evidence="3" id="KW-0973">c-di-GMP</keyword>
<dbReference type="PROSITE" id="PS50112">
    <property type="entry name" value="PAS"/>
    <property type="match status" value="1"/>
</dbReference>
<evidence type="ECO:0000259" key="10">
    <source>
        <dbReference type="PROSITE" id="PS50887"/>
    </source>
</evidence>
<dbReference type="SMART" id="SM00267">
    <property type="entry name" value="GGDEF"/>
    <property type="match status" value="1"/>
</dbReference>
<dbReference type="CDD" id="cd01949">
    <property type="entry name" value="GGDEF"/>
    <property type="match status" value="1"/>
</dbReference>
<dbReference type="InterPro" id="IPR001789">
    <property type="entry name" value="Sig_transdc_resp-reg_receiver"/>
</dbReference>
<dbReference type="InterPro" id="IPR001610">
    <property type="entry name" value="PAC"/>
</dbReference>
<dbReference type="EMBL" id="AP019782">
    <property type="protein sequence ID" value="BBL71515.1"/>
    <property type="molecule type" value="Genomic_DNA"/>
</dbReference>
<name>A0A8D4VSE9_9GAMM</name>
<comment type="cofactor">
    <cofactor evidence="1">
        <name>Mg(2+)</name>
        <dbReference type="ChEBI" id="CHEBI:18420"/>
    </cofactor>
</comment>
<dbReference type="KEGG" id="moz:MoryE10_21210"/>
<proteinExistence type="predicted"/>
<dbReference type="Pfam" id="PF00563">
    <property type="entry name" value="EAL"/>
    <property type="match status" value="1"/>
</dbReference>
<dbReference type="PROSITE" id="PS50110">
    <property type="entry name" value="RESPONSE_REGULATORY"/>
    <property type="match status" value="1"/>
</dbReference>
<dbReference type="InterPro" id="IPR001633">
    <property type="entry name" value="EAL_dom"/>
</dbReference>
<dbReference type="SMART" id="SM00091">
    <property type="entry name" value="PAS"/>
    <property type="match status" value="1"/>
</dbReference>
<dbReference type="InterPro" id="IPR052155">
    <property type="entry name" value="Biofilm_reg_signaling"/>
</dbReference>
<dbReference type="GO" id="GO:0071732">
    <property type="term" value="P:cellular response to nitric oxide"/>
    <property type="evidence" value="ECO:0007669"/>
    <property type="project" value="UniProtKB-ARBA"/>
</dbReference>
<dbReference type="Pfam" id="PF00990">
    <property type="entry name" value="GGDEF"/>
    <property type="match status" value="1"/>
</dbReference>
<evidence type="ECO:0000259" key="9">
    <source>
        <dbReference type="PROSITE" id="PS50883"/>
    </source>
</evidence>
<evidence type="ECO:0000259" key="7">
    <source>
        <dbReference type="PROSITE" id="PS50112"/>
    </source>
</evidence>
<dbReference type="GO" id="GO:0000160">
    <property type="term" value="P:phosphorelay signal transduction system"/>
    <property type="evidence" value="ECO:0007669"/>
    <property type="project" value="InterPro"/>
</dbReference>
<dbReference type="Pfam" id="PF00072">
    <property type="entry name" value="Response_reg"/>
    <property type="match status" value="1"/>
</dbReference>